<dbReference type="Proteomes" id="UP000299102">
    <property type="component" value="Unassembled WGS sequence"/>
</dbReference>
<gene>
    <name evidence="2" type="ORF">EVAR_94350_1</name>
</gene>
<reference evidence="2 3" key="1">
    <citation type="journal article" date="2019" name="Commun. Biol.">
        <title>The bagworm genome reveals a unique fibroin gene that provides high tensile strength.</title>
        <authorList>
            <person name="Kono N."/>
            <person name="Nakamura H."/>
            <person name="Ohtoshi R."/>
            <person name="Tomita M."/>
            <person name="Numata K."/>
            <person name="Arakawa K."/>
        </authorList>
    </citation>
    <scope>NUCLEOTIDE SEQUENCE [LARGE SCALE GENOMIC DNA]</scope>
</reference>
<accession>A0A4C1TPV0</accession>
<sequence length="142" mass="15903">METNASLLWTVCASLGRGPLWVWCGQIQLFTCLQIGLFEYYFVGRGSWPDADHAGSGQCHSEGVLQGTEGVVEIGLRTHWSMRPRSRANRAPSGRKVSGNNKENASNNVRVTPQQEHGRLDNSKINKNIRYIGKNPHRSKRN</sequence>
<comment type="caution">
    <text evidence="2">The sequence shown here is derived from an EMBL/GenBank/DDBJ whole genome shotgun (WGS) entry which is preliminary data.</text>
</comment>
<name>A0A4C1TPV0_EUMVA</name>
<dbReference type="EMBL" id="BGZK01000076">
    <property type="protein sequence ID" value="GBP16003.1"/>
    <property type="molecule type" value="Genomic_DNA"/>
</dbReference>
<evidence type="ECO:0000256" key="1">
    <source>
        <dbReference type="SAM" id="MobiDB-lite"/>
    </source>
</evidence>
<evidence type="ECO:0000313" key="2">
    <source>
        <dbReference type="EMBL" id="GBP16003.1"/>
    </source>
</evidence>
<organism evidence="2 3">
    <name type="scientific">Eumeta variegata</name>
    <name type="common">Bagworm moth</name>
    <name type="synonym">Eumeta japonica</name>
    <dbReference type="NCBI Taxonomy" id="151549"/>
    <lineage>
        <taxon>Eukaryota</taxon>
        <taxon>Metazoa</taxon>
        <taxon>Ecdysozoa</taxon>
        <taxon>Arthropoda</taxon>
        <taxon>Hexapoda</taxon>
        <taxon>Insecta</taxon>
        <taxon>Pterygota</taxon>
        <taxon>Neoptera</taxon>
        <taxon>Endopterygota</taxon>
        <taxon>Lepidoptera</taxon>
        <taxon>Glossata</taxon>
        <taxon>Ditrysia</taxon>
        <taxon>Tineoidea</taxon>
        <taxon>Psychidae</taxon>
        <taxon>Oiketicinae</taxon>
        <taxon>Eumeta</taxon>
    </lineage>
</organism>
<keyword evidence="3" id="KW-1185">Reference proteome</keyword>
<dbReference type="AlphaFoldDB" id="A0A4C1TPV0"/>
<feature type="compositionally biased region" description="Polar residues" evidence="1">
    <location>
        <begin position="98"/>
        <end position="115"/>
    </location>
</feature>
<evidence type="ECO:0000313" key="3">
    <source>
        <dbReference type="Proteomes" id="UP000299102"/>
    </source>
</evidence>
<protein>
    <submittedName>
        <fullName evidence="2">Uncharacterized protein</fullName>
    </submittedName>
</protein>
<feature type="region of interest" description="Disordered" evidence="1">
    <location>
        <begin position="80"/>
        <end position="125"/>
    </location>
</feature>
<proteinExistence type="predicted"/>